<dbReference type="EMBL" id="LUTY01001878">
    <property type="protein sequence ID" value="OAD21091.1"/>
    <property type="molecule type" value="Genomic_DNA"/>
</dbReference>
<proteinExistence type="predicted"/>
<evidence type="ECO:0000313" key="1">
    <source>
        <dbReference type="EMBL" id="OAD21091.1"/>
    </source>
</evidence>
<dbReference type="Proteomes" id="UP000076962">
    <property type="component" value="Unassembled WGS sequence"/>
</dbReference>
<sequence>MLACPKCNGKSGKSNQFPIEGVRVYAHKEDSNGQLDKSQCRPDRPPLSLEKPLLLNPEINEPKLHFKFQFDGKMVGVTNKGKKTIEICRLNRDELKIARQRILDEFLGELKEVLLAYELKIIDNAGLKYFIKKILEKIKRLQSPENIFALFGWYIYEEYEIFFVNPLATTTERQRFLKQAFQAFRNGNL</sequence>
<gene>
    <name evidence="1" type="ORF">THIOM_003156</name>
</gene>
<evidence type="ECO:0000313" key="2">
    <source>
        <dbReference type="Proteomes" id="UP000076962"/>
    </source>
</evidence>
<dbReference type="AlphaFoldDB" id="A0A176RZ70"/>
<keyword evidence="2" id="KW-1185">Reference proteome</keyword>
<protein>
    <submittedName>
        <fullName evidence="1">Uncharacterized protein</fullName>
    </submittedName>
</protein>
<comment type="caution">
    <text evidence="1">The sequence shown here is derived from an EMBL/GenBank/DDBJ whole genome shotgun (WGS) entry which is preliminary data.</text>
</comment>
<reference evidence="1 2" key="1">
    <citation type="submission" date="2016-05" db="EMBL/GenBank/DDBJ databases">
        <title>Single-cell genome of chain-forming Candidatus Thiomargarita nelsonii and comparison to other large sulfur-oxidizing bacteria.</title>
        <authorList>
            <person name="Winkel M."/>
            <person name="Salman V."/>
            <person name="Woyke T."/>
            <person name="Schulz-Vogt H."/>
            <person name="Richter M."/>
            <person name="Flood B."/>
            <person name="Bailey J."/>
            <person name="Amann R."/>
            <person name="Mussmann M."/>
        </authorList>
    </citation>
    <scope>NUCLEOTIDE SEQUENCE [LARGE SCALE GENOMIC DNA]</scope>
    <source>
        <strain evidence="1 2">THI036</strain>
    </source>
</reference>
<dbReference type="PATRIC" id="fig|1003181.4.peg.4255"/>
<organism evidence="1 2">
    <name type="scientific">Candidatus Thiomargarita nelsonii</name>
    <dbReference type="NCBI Taxonomy" id="1003181"/>
    <lineage>
        <taxon>Bacteria</taxon>
        <taxon>Pseudomonadati</taxon>
        <taxon>Pseudomonadota</taxon>
        <taxon>Gammaproteobacteria</taxon>
        <taxon>Thiotrichales</taxon>
        <taxon>Thiotrichaceae</taxon>
        <taxon>Thiomargarita</taxon>
    </lineage>
</organism>
<name>A0A176RZ70_9GAMM</name>
<accession>A0A176RZ70</accession>